<keyword evidence="1" id="KW-0472">Membrane</keyword>
<keyword evidence="1" id="KW-1133">Transmembrane helix</keyword>
<reference evidence="2" key="1">
    <citation type="submission" date="2022-10" db="EMBL/GenBank/DDBJ databases">
        <title>YIM 151497 complete genome.</title>
        <authorList>
            <person name="Chen X."/>
        </authorList>
    </citation>
    <scope>NUCLEOTIDE SEQUENCE</scope>
    <source>
        <strain evidence="2">YIM 151497</strain>
    </source>
</reference>
<evidence type="ECO:0000256" key="1">
    <source>
        <dbReference type="SAM" id="Phobius"/>
    </source>
</evidence>
<dbReference type="RefSeq" id="WP_264224862.1">
    <property type="nucleotide sequence ID" value="NZ_CP107716.1"/>
</dbReference>
<feature type="transmembrane region" description="Helical" evidence="1">
    <location>
        <begin position="49"/>
        <end position="68"/>
    </location>
</feature>
<keyword evidence="3" id="KW-1185">Reference proteome</keyword>
<proteinExistence type="predicted"/>
<feature type="transmembrane region" description="Helical" evidence="1">
    <location>
        <begin position="20"/>
        <end position="43"/>
    </location>
</feature>
<evidence type="ECO:0008006" key="4">
    <source>
        <dbReference type="Google" id="ProtNLM"/>
    </source>
</evidence>
<protein>
    <recommendedName>
        <fullName evidence="4">Acyltransferase 3 domain-containing protein</fullName>
    </recommendedName>
</protein>
<evidence type="ECO:0000313" key="2">
    <source>
        <dbReference type="EMBL" id="UYQ71207.1"/>
    </source>
</evidence>
<sequence>MPNRTLGDLLESRQNSFNAVRLLAAAAVFVSHSFLLLPFGAHLEPFDGATYNLGQIAVNVFFCLSGLMRSRS</sequence>
<gene>
    <name evidence="2" type="ORF">OF122_14285</name>
</gene>
<name>A0ABY6IKT4_9HYPH</name>
<keyword evidence="1" id="KW-0812">Transmembrane</keyword>
<dbReference type="Proteomes" id="UP001163882">
    <property type="component" value="Chromosome"/>
</dbReference>
<organism evidence="2 3">
    <name type="scientific">Pelagibacterium flavum</name>
    <dbReference type="NCBI Taxonomy" id="2984530"/>
    <lineage>
        <taxon>Bacteria</taxon>
        <taxon>Pseudomonadati</taxon>
        <taxon>Pseudomonadota</taxon>
        <taxon>Alphaproteobacteria</taxon>
        <taxon>Hyphomicrobiales</taxon>
        <taxon>Devosiaceae</taxon>
        <taxon>Pelagibacterium</taxon>
    </lineage>
</organism>
<accession>A0ABY6IKT4</accession>
<dbReference type="EMBL" id="CP107716">
    <property type="protein sequence ID" value="UYQ71207.1"/>
    <property type="molecule type" value="Genomic_DNA"/>
</dbReference>
<evidence type="ECO:0000313" key="3">
    <source>
        <dbReference type="Proteomes" id="UP001163882"/>
    </source>
</evidence>